<dbReference type="KEGG" id="scad:DN051_44430"/>
<geneLocation type="plasmid" evidence="2 3">
    <name>unnamed1</name>
</geneLocation>
<sequence>MAGRRLLSPRRPRSNPRVIKRKMSTWHLKHPPHRTPPHQNQSISNKNPKSSVLGQNGWLRQSIP</sequence>
<dbReference type="AlphaFoldDB" id="A0A2Z4JF27"/>
<name>A0A2Z4JF27_9ACTN</name>
<feature type="compositionally biased region" description="Polar residues" evidence="1">
    <location>
        <begin position="37"/>
        <end position="54"/>
    </location>
</feature>
<protein>
    <submittedName>
        <fullName evidence="2">Uncharacterized protein</fullName>
    </submittedName>
</protein>
<organism evidence="2 3">
    <name type="scientific">Streptomyces cadmiisoli</name>
    <dbReference type="NCBI Taxonomy" id="2184053"/>
    <lineage>
        <taxon>Bacteria</taxon>
        <taxon>Bacillati</taxon>
        <taxon>Actinomycetota</taxon>
        <taxon>Actinomycetes</taxon>
        <taxon>Kitasatosporales</taxon>
        <taxon>Streptomycetaceae</taxon>
        <taxon>Streptomyces</taxon>
        <taxon>Streptomyces aurantiacus group</taxon>
    </lineage>
</organism>
<evidence type="ECO:0000256" key="1">
    <source>
        <dbReference type="SAM" id="MobiDB-lite"/>
    </source>
</evidence>
<feature type="compositionally biased region" description="Basic residues" evidence="1">
    <location>
        <begin position="7"/>
        <end position="36"/>
    </location>
</feature>
<evidence type="ECO:0000313" key="3">
    <source>
        <dbReference type="Proteomes" id="UP000249616"/>
    </source>
</evidence>
<feature type="region of interest" description="Disordered" evidence="1">
    <location>
        <begin position="1"/>
        <end position="64"/>
    </location>
</feature>
<keyword evidence="3" id="KW-1185">Reference proteome</keyword>
<dbReference type="EMBL" id="CP030074">
    <property type="protein sequence ID" value="AWW43557.1"/>
    <property type="molecule type" value="Genomic_DNA"/>
</dbReference>
<proteinExistence type="predicted"/>
<evidence type="ECO:0000313" key="2">
    <source>
        <dbReference type="EMBL" id="AWW43557.1"/>
    </source>
</evidence>
<gene>
    <name evidence="2" type="ORF">DN051_44430</name>
</gene>
<reference evidence="3" key="1">
    <citation type="submission" date="2018-06" db="EMBL/GenBank/DDBJ databases">
        <authorList>
            <person name="Li K."/>
        </authorList>
    </citation>
    <scope>NUCLEOTIDE SEQUENCE [LARGE SCALE GENOMIC DNA]</scope>
    <source>
        <strain evidence="3">ZFG47</strain>
        <plasmid evidence="3">unnamed1</plasmid>
    </source>
</reference>
<keyword evidence="2" id="KW-0614">Plasmid</keyword>
<accession>A0A2Z4JF27</accession>
<dbReference type="Proteomes" id="UP000249616">
    <property type="component" value="Plasmid unnamed1"/>
</dbReference>